<dbReference type="Proteomes" id="UP001285908">
    <property type="component" value="Unassembled WGS sequence"/>
</dbReference>
<keyword evidence="2" id="KW-1185">Reference proteome</keyword>
<gene>
    <name evidence="1" type="ORF">B0T23DRAFT_386333</name>
</gene>
<dbReference type="RefSeq" id="XP_062689768.1">
    <property type="nucleotide sequence ID" value="XM_062837608.1"/>
</dbReference>
<evidence type="ECO:0000313" key="2">
    <source>
        <dbReference type="Proteomes" id="UP001285908"/>
    </source>
</evidence>
<evidence type="ECO:0000313" key="1">
    <source>
        <dbReference type="EMBL" id="KAK3487641.1"/>
    </source>
</evidence>
<sequence>MMLSHDQERYLPKVARGGRDGISSLEKSPWFTTDLSAEVEVHTSEANHTHTVYIQSRSVLRNSDSSVAFDMTSMTGSKMPATRPFDQIQEKKKRCCSLPVKLSRTPVIGRYVDAQTDPIHPVPLPTHWTFRKSICRTNSSTFSRFGAQALVGSRARGQEEPRDQEQKWTMKDVLHNFPLLRALVSLWGERLRVSNKIVRKKSVVAKHYLSMYFARVVAPPSAARPFTGRSPSSSPKILSASFISSLPQRLRGDRQSPIRRGCWILFAYAPISCLKWCESGTVGWHLGPAAGLRPLDTRGCRAAGGGERSFPALMRVCFHGFDFLRASKRIWKP</sequence>
<comment type="caution">
    <text evidence="1">The sequence shown here is derived from an EMBL/GenBank/DDBJ whole genome shotgun (WGS) entry which is preliminary data.</text>
</comment>
<dbReference type="AlphaFoldDB" id="A0AAJ0I1I4"/>
<dbReference type="EMBL" id="JAULSX010000007">
    <property type="protein sequence ID" value="KAK3487641.1"/>
    <property type="molecule type" value="Genomic_DNA"/>
</dbReference>
<organism evidence="1 2">
    <name type="scientific">Neurospora hispaniola</name>
    <dbReference type="NCBI Taxonomy" id="588809"/>
    <lineage>
        <taxon>Eukaryota</taxon>
        <taxon>Fungi</taxon>
        <taxon>Dikarya</taxon>
        <taxon>Ascomycota</taxon>
        <taxon>Pezizomycotina</taxon>
        <taxon>Sordariomycetes</taxon>
        <taxon>Sordariomycetidae</taxon>
        <taxon>Sordariales</taxon>
        <taxon>Sordariaceae</taxon>
        <taxon>Neurospora</taxon>
    </lineage>
</organism>
<dbReference type="GeneID" id="87875230"/>
<accession>A0AAJ0I1I4</accession>
<reference evidence="1 2" key="1">
    <citation type="journal article" date="2023" name="Mol. Phylogenet. Evol.">
        <title>Genome-scale phylogeny and comparative genomics of the fungal order Sordariales.</title>
        <authorList>
            <person name="Hensen N."/>
            <person name="Bonometti L."/>
            <person name="Westerberg I."/>
            <person name="Brannstrom I.O."/>
            <person name="Guillou S."/>
            <person name="Cros-Aarteil S."/>
            <person name="Calhoun S."/>
            <person name="Haridas S."/>
            <person name="Kuo A."/>
            <person name="Mondo S."/>
            <person name="Pangilinan J."/>
            <person name="Riley R."/>
            <person name="LaButti K."/>
            <person name="Andreopoulos B."/>
            <person name="Lipzen A."/>
            <person name="Chen C."/>
            <person name="Yan M."/>
            <person name="Daum C."/>
            <person name="Ng V."/>
            <person name="Clum A."/>
            <person name="Steindorff A."/>
            <person name="Ohm R.A."/>
            <person name="Martin F."/>
            <person name="Silar P."/>
            <person name="Natvig D.O."/>
            <person name="Lalanne C."/>
            <person name="Gautier V."/>
            <person name="Ament-Velasquez S.L."/>
            <person name="Kruys A."/>
            <person name="Hutchinson M.I."/>
            <person name="Powell A.J."/>
            <person name="Barry K."/>
            <person name="Miller A.N."/>
            <person name="Grigoriev I.V."/>
            <person name="Debuchy R."/>
            <person name="Gladieux P."/>
            <person name="Hiltunen Thoren M."/>
            <person name="Johannesson H."/>
        </authorList>
    </citation>
    <scope>NUCLEOTIDE SEQUENCE [LARGE SCALE GENOMIC DNA]</scope>
    <source>
        <strain evidence="1 2">FGSC 10403</strain>
    </source>
</reference>
<name>A0AAJ0I1I4_9PEZI</name>
<protein>
    <submittedName>
        <fullName evidence="1">Uncharacterized protein</fullName>
    </submittedName>
</protein>
<proteinExistence type="predicted"/>